<dbReference type="AlphaFoldDB" id="E1ZH20"/>
<evidence type="ECO:0000256" key="1">
    <source>
        <dbReference type="SAM" id="SignalP"/>
    </source>
</evidence>
<name>E1ZH20_CHLVA</name>
<dbReference type="Gene3D" id="3.60.15.10">
    <property type="entry name" value="Ribonuclease Z/Hydroxyacylglutathione hydrolase-like"/>
    <property type="match status" value="1"/>
</dbReference>
<dbReference type="Proteomes" id="UP000008141">
    <property type="component" value="Unassembled WGS sequence"/>
</dbReference>
<dbReference type="PANTHER" id="PTHR42951">
    <property type="entry name" value="METALLO-BETA-LACTAMASE DOMAIN-CONTAINING"/>
    <property type="match status" value="1"/>
</dbReference>
<sequence>MRFQSLVVLLIAGLAFQVLRPRNQEAPRFKHLSEGLYSLTQWWQPIPGLLYYPVSVFIARQEGKWVLVDAGVLGTQRQPHAAQLLAALQATVPAEEKLAAILVSHHHPDHTGALPLLLEAFPDTPVAFYEDERPFLLGNKTFAQPGSLQARLFRWIGLLGERPFKARSSRLRAIAGRTGIQKACLRRLAVPSAHLSSTAFTVGISPWTTRHPAPLPQVPASRAHVLEEPLADLSVFGVDHLIYIPSPGHSPGHISLLHHPSRTLLAVDGVSFIRPSLRRSSPGDANDTRVVWSFKPLPFLPGLTLRAEPHIVCQGPECERERAEKSFCLLADAMEYRRVLASHDLAAASGGGWTQPCPCVPPGVFRGFVAG</sequence>
<dbReference type="Pfam" id="PF00753">
    <property type="entry name" value="Lactamase_B"/>
    <property type="match status" value="1"/>
</dbReference>
<keyword evidence="1" id="KW-0732">Signal</keyword>
<dbReference type="KEGG" id="cvr:CHLNCDRAFT_52813"/>
<dbReference type="InParanoid" id="E1ZH20"/>
<feature type="chain" id="PRO_5003156301" description="Metallo-beta-lactamase domain-containing protein" evidence="1">
    <location>
        <begin position="22"/>
        <end position="371"/>
    </location>
</feature>
<keyword evidence="4" id="KW-1185">Reference proteome</keyword>
<dbReference type="InterPro" id="IPR001279">
    <property type="entry name" value="Metallo-B-lactamas"/>
</dbReference>
<evidence type="ECO:0000259" key="2">
    <source>
        <dbReference type="SMART" id="SM00849"/>
    </source>
</evidence>
<evidence type="ECO:0000313" key="4">
    <source>
        <dbReference type="Proteomes" id="UP000008141"/>
    </source>
</evidence>
<proteinExistence type="predicted"/>
<dbReference type="OrthoDB" id="17458at2759"/>
<accession>E1ZH20</accession>
<feature type="domain" description="Metallo-beta-lactamase" evidence="2">
    <location>
        <begin position="53"/>
        <end position="303"/>
    </location>
</feature>
<dbReference type="InterPro" id="IPR036866">
    <property type="entry name" value="RibonucZ/Hydroxyglut_hydro"/>
</dbReference>
<organism evidence="4">
    <name type="scientific">Chlorella variabilis</name>
    <name type="common">Green alga</name>
    <dbReference type="NCBI Taxonomy" id="554065"/>
    <lineage>
        <taxon>Eukaryota</taxon>
        <taxon>Viridiplantae</taxon>
        <taxon>Chlorophyta</taxon>
        <taxon>core chlorophytes</taxon>
        <taxon>Trebouxiophyceae</taxon>
        <taxon>Chlorellales</taxon>
        <taxon>Chlorellaceae</taxon>
        <taxon>Chlorella clade</taxon>
        <taxon>Chlorella</taxon>
    </lineage>
</organism>
<gene>
    <name evidence="3" type="ORF">CHLNCDRAFT_52813</name>
</gene>
<dbReference type="SUPFAM" id="SSF56281">
    <property type="entry name" value="Metallo-hydrolase/oxidoreductase"/>
    <property type="match status" value="1"/>
</dbReference>
<dbReference type="SMART" id="SM00849">
    <property type="entry name" value="Lactamase_B"/>
    <property type="match status" value="1"/>
</dbReference>
<evidence type="ECO:0000313" key="3">
    <source>
        <dbReference type="EMBL" id="EFN55040.1"/>
    </source>
</evidence>
<dbReference type="InterPro" id="IPR050855">
    <property type="entry name" value="NDM-1-like"/>
</dbReference>
<reference evidence="3 4" key="1">
    <citation type="journal article" date="2010" name="Plant Cell">
        <title>The Chlorella variabilis NC64A genome reveals adaptation to photosymbiosis, coevolution with viruses, and cryptic sex.</title>
        <authorList>
            <person name="Blanc G."/>
            <person name="Duncan G."/>
            <person name="Agarkova I."/>
            <person name="Borodovsky M."/>
            <person name="Gurnon J."/>
            <person name="Kuo A."/>
            <person name="Lindquist E."/>
            <person name="Lucas S."/>
            <person name="Pangilinan J."/>
            <person name="Polle J."/>
            <person name="Salamov A."/>
            <person name="Terry A."/>
            <person name="Yamada T."/>
            <person name="Dunigan D.D."/>
            <person name="Grigoriev I.V."/>
            <person name="Claverie J.M."/>
            <person name="Van Etten J.L."/>
        </authorList>
    </citation>
    <scope>NUCLEOTIDE SEQUENCE [LARGE SCALE GENOMIC DNA]</scope>
    <source>
        <strain evidence="3 4">NC64A</strain>
    </source>
</reference>
<protein>
    <recommendedName>
        <fullName evidence="2">Metallo-beta-lactamase domain-containing protein</fullName>
    </recommendedName>
</protein>
<feature type="signal peptide" evidence="1">
    <location>
        <begin position="1"/>
        <end position="21"/>
    </location>
</feature>
<dbReference type="RefSeq" id="XP_005847142.1">
    <property type="nucleotide sequence ID" value="XM_005847080.1"/>
</dbReference>
<dbReference type="EMBL" id="GL433846">
    <property type="protein sequence ID" value="EFN55040.1"/>
    <property type="molecule type" value="Genomic_DNA"/>
</dbReference>
<dbReference type="GeneID" id="17354206"/>
<dbReference type="PANTHER" id="PTHR42951:SF17">
    <property type="entry name" value="METALLO-BETA-LACTAMASE DOMAIN-CONTAINING PROTEIN"/>
    <property type="match status" value="1"/>
</dbReference>